<gene>
    <name evidence="4" type="primary">LOC105266139</name>
</gene>
<feature type="region of interest" description="Disordered" evidence="1">
    <location>
        <begin position="400"/>
        <end position="425"/>
    </location>
</feature>
<evidence type="ECO:0000313" key="4">
    <source>
        <dbReference type="RefSeq" id="XP_011302372.1"/>
    </source>
</evidence>
<dbReference type="KEGG" id="fas:105266139"/>
<keyword evidence="2" id="KW-0812">Transmembrane</keyword>
<name>A0A9R1T3Q8_9HYME</name>
<organism evidence="3 4">
    <name type="scientific">Fopius arisanus</name>
    <dbReference type="NCBI Taxonomy" id="64838"/>
    <lineage>
        <taxon>Eukaryota</taxon>
        <taxon>Metazoa</taxon>
        <taxon>Ecdysozoa</taxon>
        <taxon>Arthropoda</taxon>
        <taxon>Hexapoda</taxon>
        <taxon>Insecta</taxon>
        <taxon>Pterygota</taxon>
        <taxon>Neoptera</taxon>
        <taxon>Endopterygota</taxon>
        <taxon>Hymenoptera</taxon>
        <taxon>Apocrita</taxon>
        <taxon>Ichneumonoidea</taxon>
        <taxon>Braconidae</taxon>
        <taxon>Opiinae</taxon>
        <taxon>Fopius</taxon>
    </lineage>
</organism>
<feature type="compositionally biased region" description="Polar residues" evidence="1">
    <location>
        <begin position="567"/>
        <end position="586"/>
    </location>
</feature>
<dbReference type="GeneID" id="105266139"/>
<evidence type="ECO:0000256" key="2">
    <source>
        <dbReference type="SAM" id="Phobius"/>
    </source>
</evidence>
<dbReference type="Proteomes" id="UP000694866">
    <property type="component" value="Unplaced"/>
</dbReference>
<feature type="transmembrane region" description="Helical" evidence="2">
    <location>
        <begin position="37"/>
        <end position="58"/>
    </location>
</feature>
<feature type="compositionally biased region" description="Basic and acidic residues" evidence="1">
    <location>
        <begin position="126"/>
        <end position="136"/>
    </location>
</feature>
<accession>A0A9R1T3Q8</accession>
<proteinExistence type="predicted"/>
<keyword evidence="2" id="KW-1133">Transmembrane helix</keyword>
<sequence length="606" mass="69051">MFETGRRSAISSSELGLYSDRADRYNSSKYGPVVRKFAIVVMAIVAVILAAIFIYDFASGASASSKVSQETKHIYILQNALKKSSSLPKKIPTTSQKPEVERLSMTSIEERYDDDIKSLSFIDPSNKSEKYGKSLEPDPLEPRSQSLENFKLRKRLLESAESEDVGEEEIESKQLFSNHAVVYRVRQMYPHGPDDNEEAPEDLRPTPFHFKLQNPTPTSFQRLKFPQLSQYRYPHNSRNIQDIIKYLTNDPESPKRGIKFTGVYMNPKKYDLYPDIGEMMANSDKSEILVPGDDEDPEDSDSSPFLFMNNDPFYPYKPKHPADVNLLAPANLRFSPAGLQRYNPYYEQYMQRPIIMRPPPPVESTYDNGAGYSAYGNKKRKAKPFSVMLDIYPITEINDQPTNKKVSRPRPSEEDYSTDSRRPMTFGRGGRYYGGHPQPIPVVAFPASPSGTEEEEKQQMVFHLNLYPRKKNKLSRKDIIQRSEAMPPENHEQFVRKVMSPFDTITKQLTDHSAIEESKLEEADNDPTNLPLTKYEESFLEMPNEEDKKPQDVLFNHQGNKSEESIDNMSEANETVSGGIKNSTSDLDVDTPEGFQKFADGLVATD</sequence>
<keyword evidence="3" id="KW-1185">Reference proteome</keyword>
<feature type="region of interest" description="Disordered" evidence="1">
    <location>
        <begin position="542"/>
        <end position="593"/>
    </location>
</feature>
<dbReference type="AlphaFoldDB" id="A0A9R1T3Q8"/>
<dbReference type="OrthoDB" id="45313at2759"/>
<keyword evidence="2" id="KW-0472">Membrane</keyword>
<evidence type="ECO:0000256" key="1">
    <source>
        <dbReference type="SAM" id="MobiDB-lite"/>
    </source>
</evidence>
<reference evidence="4" key="1">
    <citation type="submission" date="2025-08" db="UniProtKB">
        <authorList>
            <consortium name="RefSeq"/>
        </authorList>
    </citation>
    <scope>IDENTIFICATION</scope>
    <source>
        <strain evidence="4">USDA-PBARC FA_bdor</strain>
        <tissue evidence="4">Whole organism</tissue>
    </source>
</reference>
<evidence type="ECO:0000313" key="3">
    <source>
        <dbReference type="Proteomes" id="UP000694866"/>
    </source>
</evidence>
<dbReference type="RefSeq" id="XP_011302372.1">
    <property type="nucleotide sequence ID" value="XM_011304070.1"/>
</dbReference>
<feature type="compositionally biased region" description="Basic and acidic residues" evidence="1">
    <location>
        <begin position="410"/>
        <end position="422"/>
    </location>
</feature>
<protein>
    <submittedName>
        <fullName evidence="4">Uncharacterized protein</fullName>
    </submittedName>
</protein>
<feature type="region of interest" description="Disordered" evidence="1">
    <location>
        <begin position="119"/>
        <end position="146"/>
    </location>
</feature>